<reference evidence="3" key="1">
    <citation type="submission" date="2014-08" db="EMBL/GenBank/DDBJ databases">
        <authorList>
            <person name="Senf B."/>
            <person name="Petzold A."/>
            <person name="Downie B.R."/>
            <person name="Koch P."/>
            <person name="Platzer M."/>
        </authorList>
    </citation>
    <scope>NUCLEOTIDE SEQUENCE [LARGE SCALE GENOMIC DNA]</scope>
    <source>
        <strain evidence="3">GRZ</strain>
    </source>
</reference>
<name>A0A8C6PG25_NOTFU</name>
<evidence type="ECO:0000313" key="4">
    <source>
        <dbReference type="Proteomes" id="UP000694548"/>
    </source>
</evidence>
<dbReference type="OrthoDB" id="8942424at2759"/>
<dbReference type="Proteomes" id="UP000822369">
    <property type="component" value="Chromosome 7"/>
</dbReference>
<reference evidence="2" key="2">
    <citation type="submission" date="2020-03" db="EMBL/GenBank/DDBJ databases">
        <title>Intra-Species Differences in Population Size shape Life History and Genome Evolution.</title>
        <authorList>
            <person name="Willemsen D."/>
            <person name="Cui R."/>
            <person name="Valenzano D.R."/>
        </authorList>
    </citation>
    <scope>NUCLEOTIDE SEQUENCE</scope>
    <source>
        <strain evidence="2">GRZ</strain>
        <tissue evidence="2">Whole</tissue>
    </source>
</reference>
<dbReference type="SUPFAM" id="SSF58113">
    <property type="entry name" value="Apolipoprotein A-I"/>
    <property type="match status" value="1"/>
</dbReference>
<dbReference type="RefSeq" id="XP_015807012.1">
    <property type="nucleotide sequence ID" value="XM_015951526.3"/>
</dbReference>
<keyword evidence="1" id="KW-0732">Signal</keyword>
<keyword evidence="4" id="KW-1185">Reference proteome</keyword>
<dbReference type="Gene3D" id="1.20.120.20">
    <property type="entry name" value="Apolipoprotein"/>
    <property type="match status" value="1"/>
</dbReference>
<evidence type="ECO:0000313" key="2">
    <source>
        <dbReference type="EMBL" id="KAF7218933.1"/>
    </source>
</evidence>
<dbReference type="GeneID" id="107380335"/>
<dbReference type="OMA" id="NPVAEEM"/>
<dbReference type="AlphaFoldDB" id="A0A8C6PG25"/>
<protein>
    <submittedName>
        <fullName evidence="2">LOC107380335-like protein</fullName>
    </submittedName>
    <submittedName>
        <fullName evidence="3">Zgc:162608</fullName>
    </submittedName>
</protein>
<gene>
    <name evidence="3" type="primary">zgc:162608</name>
    <name evidence="2" type="ORF">G4P62_006444</name>
</gene>
<accession>A0A8C6PG25</accession>
<dbReference type="Proteomes" id="UP000694548">
    <property type="component" value="Chromosome sgr06"/>
</dbReference>
<sequence>MNLKVVIFIMSLSQTLAYPLQEAAWVGSDYNQIHEKKDLSKDVHRIYKSAIDSSGLYHQQDDDTKNPVAAEMQRKLFMESERLRVRLSQELAELWERLSPSPANLSATLASMKERLTPLTQQLQTSLSSNTQDLCSQLSVFLQSLEAAEGQTEAGSALYQEAFHWIRQTLDHSSLQTANIIADFHTMAINKAKNLKRAGTFEDEDEEENNSKIWQAVSTKLGQEVSSLKEEAQARVGALKAQFAALLESTQPLKAEVAGSVEQFCQNAALQSQVLQARMERLFIGVEEEVLGASPQYQPPSMSTQAGSLQEDFSIRLSALIQDIMHSVQ</sequence>
<evidence type="ECO:0000313" key="3">
    <source>
        <dbReference type="Ensembl" id="ENSNFUP00015042682.1"/>
    </source>
</evidence>
<organism evidence="3 4">
    <name type="scientific">Nothobranchius furzeri</name>
    <name type="common">Turquoise killifish</name>
    <dbReference type="NCBI Taxonomy" id="105023"/>
    <lineage>
        <taxon>Eukaryota</taxon>
        <taxon>Metazoa</taxon>
        <taxon>Chordata</taxon>
        <taxon>Craniata</taxon>
        <taxon>Vertebrata</taxon>
        <taxon>Euteleostomi</taxon>
        <taxon>Actinopterygii</taxon>
        <taxon>Neopterygii</taxon>
        <taxon>Teleostei</taxon>
        <taxon>Neoteleostei</taxon>
        <taxon>Acanthomorphata</taxon>
        <taxon>Ovalentaria</taxon>
        <taxon>Atherinomorphae</taxon>
        <taxon>Cyprinodontiformes</taxon>
        <taxon>Nothobranchiidae</taxon>
        <taxon>Nothobranchius</taxon>
    </lineage>
</organism>
<evidence type="ECO:0000256" key="1">
    <source>
        <dbReference type="SAM" id="SignalP"/>
    </source>
</evidence>
<dbReference type="EMBL" id="JAAVVJ010000007">
    <property type="protein sequence ID" value="KAF7218933.1"/>
    <property type="molecule type" value="Genomic_DNA"/>
</dbReference>
<dbReference type="GeneTree" id="ENSGT00410000028254"/>
<dbReference type="Ensembl" id="ENSNFUT00015044552.1">
    <property type="protein sequence ID" value="ENSNFUP00015042682.1"/>
    <property type="gene ID" value="ENSNFUG00015020430.1"/>
</dbReference>
<reference evidence="3" key="3">
    <citation type="submission" date="2025-05" db="UniProtKB">
        <authorList>
            <consortium name="Ensembl"/>
        </authorList>
    </citation>
    <scope>IDENTIFICATION</scope>
</reference>
<proteinExistence type="predicted"/>
<dbReference type="KEGG" id="nfu:107380335"/>
<feature type="chain" id="PRO_5044681556" evidence="1">
    <location>
        <begin position="18"/>
        <end position="329"/>
    </location>
</feature>
<feature type="signal peptide" evidence="1">
    <location>
        <begin position="1"/>
        <end position="17"/>
    </location>
</feature>